<dbReference type="AlphaFoldDB" id="A0A0G1XA61"/>
<evidence type="ECO:0008006" key="3">
    <source>
        <dbReference type="Google" id="ProtNLM"/>
    </source>
</evidence>
<evidence type="ECO:0000313" key="2">
    <source>
        <dbReference type="Proteomes" id="UP000034185"/>
    </source>
</evidence>
<name>A0A0G1XA61_9BACT</name>
<sequence length="525" mass="61523">MFAPFRIRALCATIRVTNVDMKGCLVVQRRFLYLAHEVAIHLKEMGVVDEFCAFMQVRQGYNFLKEQQNIRYTSLVLEEDLFKQAKAEKLDMEYLTTLEAEVGNLWRCIEVDRLVRHGQHLREYPHDQAPYSYEDMLRIVQTLARRITKMLDEEKPDFIFIFQPGSLGLNLFYAIAKSRGIKIFLPDVPSVPNLTELSEIPGRMSFAEEIFKNNLEKDTKEIAKYNEAKEYVDTFRNKPRAYSSVAGSREKKGRLAQFGFLMPSNFFYTIYFNFFRIFVDWWKDPERRTDYSTVNPFLFLYDRMKRKIRNLRSLSDLYDNFDPAVSYAFFPLQHEPELQVLLLAPFNTDQLDLAKRIARCLPVGMYLYVKDHPEMVPYRTRRFFRQLKKIPNLKLLDPSISGFDVTKHAALITTINSSIGWEGALVGKPVITFGNTYYNSLSKVYFSKTPEELPEMICRALKKGACSVDELYRFVAALMEDGVQLDLLYIWEVETDSEKRRSALKPYAELLARKVQKLKYDKNYS</sequence>
<proteinExistence type="predicted"/>
<dbReference type="Proteomes" id="UP000034185">
    <property type="component" value="Unassembled WGS sequence"/>
</dbReference>
<dbReference type="InterPro" id="IPR007833">
    <property type="entry name" value="Capsule_polysaccharide_synth"/>
</dbReference>
<dbReference type="InterPro" id="IPR043148">
    <property type="entry name" value="TagF_C"/>
</dbReference>
<gene>
    <name evidence="1" type="ORF">UY70_C0006G0025</name>
</gene>
<comment type="caution">
    <text evidence="1">The sequence shown here is derived from an EMBL/GenBank/DDBJ whole genome shotgun (WGS) entry which is preliminary data.</text>
</comment>
<dbReference type="GO" id="GO:0000271">
    <property type="term" value="P:polysaccharide biosynthetic process"/>
    <property type="evidence" value="ECO:0007669"/>
    <property type="project" value="InterPro"/>
</dbReference>
<accession>A0A0G1XA61</accession>
<dbReference type="GO" id="GO:0015774">
    <property type="term" value="P:polysaccharide transport"/>
    <property type="evidence" value="ECO:0007669"/>
    <property type="project" value="InterPro"/>
</dbReference>
<protein>
    <recommendedName>
        <fullName evidence="3">Capsule polysaccharide biosynthesis protein</fullName>
    </recommendedName>
</protein>
<dbReference type="EMBL" id="LCRA01000006">
    <property type="protein sequence ID" value="KKW27876.1"/>
    <property type="molecule type" value="Genomic_DNA"/>
</dbReference>
<organism evidence="1 2">
    <name type="scientific">Candidatus Kaiserbacteria bacterium GW2011_GWB1_52_6</name>
    <dbReference type="NCBI Taxonomy" id="1618674"/>
    <lineage>
        <taxon>Bacteria</taxon>
        <taxon>Candidatus Kaiseribacteriota</taxon>
    </lineage>
</organism>
<dbReference type="Gene3D" id="3.40.50.12580">
    <property type="match status" value="1"/>
</dbReference>
<dbReference type="Pfam" id="PF05159">
    <property type="entry name" value="Capsule_synth"/>
    <property type="match status" value="1"/>
</dbReference>
<evidence type="ECO:0000313" key="1">
    <source>
        <dbReference type="EMBL" id="KKW27876.1"/>
    </source>
</evidence>
<reference evidence="1 2" key="1">
    <citation type="journal article" date="2015" name="Nature">
        <title>rRNA introns, odd ribosomes, and small enigmatic genomes across a large radiation of phyla.</title>
        <authorList>
            <person name="Brown C.T."/>
            <person name="Hug L.A."/>
            <person name="Thomas B.C."/>
            <person name="Sharon I."/>
            <person name="Castelle C.J."/>
            <person name="Singh A."/>
            <person name="Wilkins M.J."/>
            <person name="Williams K.H."/>
            <person name="Banfield J.F."/>
        </authorList>
    </citation>
    <scope>NUCLEOTIDE SEQUENCE [LARGE SCALE GENOMIC DNA]</scope>
</reference>